<dbReference type="Pfam" id="PF00583">
    <property type="entry name" value="Acetyltransf_1"/>
    <property type="match status" value="1"/>
</dbReference>
<protein>
    <submittedName>
        <fullName evidence="4">N-acetyltransferase</fullName>
    </submittedName>
</protein>
<dbReference type="PANTHER" id="PTHR43877">
    <property type="entry name" value="AMINOALKYLPHOSPHONATE N-ACETYLTRANSFERASE-RELATED-RELATED"/>
    <property type="match status" value="1"/>
</dbReference>
<proteinExistence type="predicted"/>
<evidence type="ECO:0000256" key="1">
    <source>
        <dbReference type="ARBA" id="ARBA00022679"/>
    </source>
</evidence>
<evidence type="ECO:0000313" key="5">
    <source>
        <dbReference type="Proteomes" id="UP000609879"/>
    </source>
</evidence>
<sequence>MPSDISAATAATLAPLFDEYRAHYGETPFPARTTAWLETHLAAGRLTAYTAGTEGFITVTVQPASLRLSTAWVIRDLYVRPGHRRRGTARSLLTHVITEARAAGALRVSLQTETDNAGALALYESLGFYRVTGLELLNLSL</sequence>
<dbReference type="PROSITE" id="PS51186">
    <property type="entry name" value="GNAT"/>
    <property type="match status" value="1"/>
</dbReference>
<dbReference type="InterPro" id="IPR050832">
    <property type="entry name" value="Bact_Acetyltransf"/>
</dbReference>
<dbReference type="CDD" id="cd04301">
    <property type="entry name" value="NAT_SF"/>
    <property type="match status" value="1"/>
</dbReference>
<comment type="caution">
    <text evidence="4">The sequence shown here is derived from an EMBL/GenBank/DDBJ whole genome shotgun (WGS) entry which is preliminary data.</text>
</comment>
<reference evidence="4 5" key="1">
    <citation type="submission" date="2021-01" db="EMBL/GenBank/DDBJ databases">
        <title>Whole genome shotgun sequence of Actinoplanes deccanensis NBRC 13994.</title>
        <authorList>
            <person name="Komaki H."/>
            <person name="Tamura T."/>
        </authorList>
    </citation>
    <scope>NUCLEOTIDE SEQUENCE [LARGE SCALE GENOMIC DNA]</scope>
    <source>
        <strain evidence="4 5">NBRC 13994</strain>
    </source>
</reference>
<organism evidence="4 5">
    <name type="scientific">Paractinoplanes deccanensis</name>
    <dbReference type="NCBI Taxonomy" id="113561"/>
    <lineage>
        <taxon>Bacteria</taxon>
        <taxon>Bacillati</taxon>
        <taxon>Actinomycetota</taxon>
        <taxon>Actinomycetes</taxon>
        <taxon>Micromonosporales</taxon>
        <taxon>Micromonosporaceae</taxon>
        <taxon>Paractinoplanes</taxon>
    </lineage>
</organism>
<evidence type="ECO:0000313" key="4">
    <source>
        <dbReference type="EMBL" id="GID71590.1"/>
    </source>
</evidence>
<evidence type="ECO:0000259" key="3">
    <source>
        <dbReference type="PROSITE" id="PS51186"/>
    </source>
</evidence>
<keyword evidence="2" id="KW-0012">Acyltransferase</keyword>
<keyword evidence="5" id="KW-1185">Reference proteome</keyword>
<dbReference type="EMBL" id="BOMI01000003">
    <property type="protein sequence ID" value="GID71590.1"/>
    <property type="molecule type" value="Genomic_DNA"/>
</dbReference>
<gene>
    <name evidence="4" type="ORF">Ade02nite_02310</name>
</gene>
<dbReference type="PANTHER" id="PTHR43877:SF2">
    <property type="entry name" value="AMINOALKYLPHOSPHONATE N-ACETYLTRANSFERASE-RELATED"/>
    <property type="match status" value="1"/>
</dbReference>
<feature type="domain" description="N-acetyltransferase" evidence="3">
    <location>
        <begin position="3"/>
        <end position="141"/>
    </location>
</feature>
<accession>A0ABQ3XV17</accession>
<dbReference type="Proteomes" id="UP000609879">
    <property type="component" value="Unassembled WGS sequence"/>
</dbReference>
<evidence type="ECO:0000256" key="2">
    <source>
        <dbReference type="ARBA" id="ARBA00023315"/>
    </source>
</evidence>
<dbReference type="SUPFAM" id="SSF55729">
    <property type="entry name" value="Acyl-CoA N-acyltransferases (Nat)"/>
    <property type="match status" value="1"/>
</dbReference>
<dbReference type="InterPro" id="IPR000182">
    <property type="entry name" value="GNAT_dom"/>
</dbReference>
<dbReference type="Gene3D" id="3.40.630.30">
    <property type="match status" value="1"/>
</dbReference>
<keyword evidence="1" id="KW-0808">Transferase</keyword>
<name>A0ABQ3XV17_9ACTN</name>
<dbReference type="InterPro" id="IPR016181">
    <property type="entry name" value="Acyl_CoA_acyltransferase"/>
</dbReference>
<dbReference type="RefSeq" id="WP_203759581.1">
    <property type="nucleotide sequence ID" value="NZ_BAAABO010000004.1"/>
</dbReference>